<name>A0A354M4A4_9BACT</name>
<dbReference type="GeneID" id="92928322"/>
<dbReference type="SMART" id="SM00240">
    <property type="entry name" value="FHA"/>
    <property type="match status" value="1"/>
</dbReference>
<dbReference type="CDD" id="cd00060">
    <property type="entry name" value="FHA"/>
    <property type="match status" value="1"/>
</dbReference>
<evidence type="ECO:0000313" key="2">
    <source>
        <dbReference type="EMBL" id="HBJ09343.1"/>
    </source>
</evidence>
<evidence type="ECO:0000259" key="1">
    <source>
        <dbReference type="PROSITE" id="PS50006"/>
    </source>
</evidence>
<dbReference type="Proteomes" id="UP000262954">
    <property type="component" value="Unassembled WGS sequence"/>
</dbReference>
<accession>A0A354M4A4</accession>
<evidence type="ECO:0000313" key="3">
    <source>
        <dbReference type="Proteomes" id="UP000262954"/>
    </source>
</evidence>
<proteinExistence type="predicted"/>
<dbReference type="PROSITE" id="PS50006">
    <property type="entry name" value="FHA_DOMAIN"/>
    <property type="match status" value="1"/>
</dbReference>
<dbReference type="Pfam" id="PF00498">
    <property type="entry name" value="FHA"/>
    <property type="match status" value="1"/>
</dbReference>
<dbReference type="InterPro" id="IPR008984">
    <property type="entry name" value="SMAD_FHA_dom_sf"/>
</dbReference>
<reference evidence="2 3" key="1">
    <citation type="journal article" date="2018" name="Nat. Biotechnol.">
        <title>A standardized bacterial taxonomy based on genome phylogeny substantially revises the tree of life.</title>
        <authorList>
            <person name="Parks D.H."/>
            <person name="Chuvochina M."/>
            <person name="Waite D.W."/>
            <person name="Rinke C."/>
            <person name="Skarshewski A."/>
            <person name="Chaumeil P.A."/>
            <person name="Hugenholtz P."/>
        </authorList>
    </citation>
    <scope>NUCLEOTIDE SEQUENCE [LARGE SCALE GENOMIC DNA]</scope>
    <source>
        <strain evidence="2">UBA11482</strain>
    </source>
</reference>
<dbReference type="RefSeq" id="WP_009318781.1">
    <property type="nucleotide sequence ID" value="NZ_AP028032.1"/>
</dbReference>
<protein>
    <submittedName>
        <fullName evidence="2">FHA domain-containing protein</fullName>
    </submittedName>
</protein>
<gene>
    <name evidence="2" type="ORF">DDY73_10105</name>
</gene>
<feature type="domain" description="FHA" evidence="1">
    <location>
        <begin position="76"/>
        <end position="135"/>
    </location>
</feature>
<dbReference type="AlphaFoldDB" id="A0A354M4A4"/>
<sequence>MKKVLCPKCDNDITFNEDRYEKNVSLFFVCPYCGKQFNVSVADLTDNQEISDCGFIVVLENSYGYRQELPLFMGDNIIGRRSKGTEIHVPIETTDVTLARQHCVINVKKNKAGGFIYTLRDFPSVSGTYLRHERLGKKDRVVLENGAIITVGSTTFIVHFAGVQDNED</sequence>
<dbReference type="EMBL" id="DNWC01000132">
    <property type="protein sequence ID" value="HBJ09343.1"/>
    <property type="molecule type" value="Genomic_DNA"/>
</dbReference>
<dbReference type="Gene3D" id="2.60.200.20">
    <property type="match status" value="1"/>
</dbReference>
<comment type="caution">
    <text evidence="2">The sequence shown here is derived from an EMBL/GenBank/DDBJ whole genome shotgun (WGS) entry which is preliminary data.</text>
</comment>
<dbReference type="InterPro" id="IPR000253">
    <property type="entry name" value="FHA_dom"/>
</dbReference>
<organism evidence="2 3">
    <name type="scientific">Coprobacter fastidiosus</name>
    <dbReference type="NCBI Taxonomy" id="1099853"/>
    <lineage>
        <taxon>Bacteria</taxon>
        <taxon>Pseudomonadati</taxon>
        <taxon>Bacteroidota</taxon>
        <taxon>Bacteroidia</taxon>
        <taxon>Bacteroidales</taxon>
        <taxon>Barnesiellaceae</taxon>
        <taxon>Coprobacter</taxon>
    </lineage>
</organism>
<dbReference type="SUPFAM" id="SSF49879">
    <property type="entry name" value="SMAD/FHA domain"/>
    <property type="match status" value="1"/>
</dbReference>